<gene>
    <name evidence="2" type="ORF">H0E87_012216</name>
</gene>
<dbReference type="Proteomes" id="UP000807159">
    <property type="component" value="Chromosome 6"/>
</dbReference>
<reference evidence="2" key="1">
    <citation type="journal article" date="2021" name="J. Hered.">
        <title>Genome Assembly of Salicaceae Populus deltoides (Eastern Cottonwood) I-69 Based on Nanopore Sequencing and Hi-C Technologies.</title>
        <authorList>
            <person name="Bai S."/>
            <person name="Wu H."/>
            <person name="Zhang J."/>
            <person name="Pan Z."/>
            <person name="Zhao W."/>
            <person name="Li Z."/>
            <person name="Tong C."/>
        </authorList>
    </citation>
    <scope>NUCLEOTIDE SEQUENCE</scope>
    <source>
        <tissue evidence="2">Leaf</tissue>
    </source>
</reference>
<dbReference type="EMBL" id="JACEGQ020000006">
    <property type="protein sequence ID" value="KAH8504891.1"/>
    <property type="molecule type" value="Genomic_DNA"/>
</dbReference>
<evidence type="ECO:0000313" key="2">
    <source>
        <dbReference type="EMBL" id="KAH8504891.1"/>
    </source>
</evidence>
<proteinExistence type="predicted"/>
<feature type="non-terminal residue" evidence="2">
    <location>
        <position position="1"/>
    </location>
</feature>
<organism evidence="2 3">
    <name type="scientific">Populus deltoides</name>
    <name type="common">Eastern poplar</name>
    <name type="synonym">Eastern cottonwood</name>
    <dbReference type="NCBI Taxonomy" id="3696"/>
    <lineage>
        <taxon>Eukaryota</taxon>
        <taxon>Viridiplantae</taxon>
        <taxon>Streptophyta</taxon>
        <taxon>Embryophyta</taxon>
        <taxon>Tracheophyta</taxon>
        <taxon>Spermatophyta</taxon>
        <taxon>Magnoliopsida</taxon>
        <taxon>eudicotyledons</taxon>
        <taxon>Gunneridae</taxon>
        <taxon>Pentapetalae</taxon>
        <taxon>rosids</taxon>
        <taxon>fabids</taxon>
        <taxon>Malpighiales</taxon>
        <taxon>Salicaceae</taxon>
        <taxon>Saliceae</taxon>
        <taxon>Populus</taxon>
    </lineage>
</organism>
<evidence type="ECO:0000256" key="1">
    <source>
        <dbReference type="SAM" id="MobiDB-lite"/>
    </source>
</evidence>
<protein>
    <submittedName>
        <fullName evidence="2">Uncharacterized protein</fullName>
    </submittedName>
</protein>
<dbReference type="AlphaFoldDB" id="A0A8T2YIC8"/>
<accession>A0A8T2YIC8</accession>
<name>A0A8T2YIC8_POPDE</name>
<feature type="compositionally biased region" description="Basic and acidic residues" evidence="1">
    <location>
        <begin position="17"/>
        <end position="41"/>
    </location>
</feature>
<evidence type="ECO:0000313" key="3">
    <source>
        <dbReference type="Proteomes" id="UP000807159"/>
    </source>
</evidence>
<keyword evidence="3" id="KW-1185">Reference proteome</keyword>
<sequence length="85" mass="9351">DLEAKLGPLEFKVAEKVSEESNKVRENGGEEPIKARNKGSEELTEVAKINGEKSTRETIVEDKIGNEKSTETINMVGEEFSSIQA</sequence>
<comment type="caution">
    <text evidence="2">The sequence shown here is derived from an EMBL/GenBank/DDBJ whole genome shotgun (WGS) entry which is preliminary data.</text>
</comment>
<feature type="region of interest" description="Disordered" evidence="1">
    <location>
        <begin position="17"/>
        <end position="45"/>
    </location>
</feature>